<dbReference type="OrthoDB" id="3941258at2759"/>
<dbReference type="Gene3D" id="3.40.50.300">
    <property type="entry name" value="P-loop containing nucleotide triphosphate hydrolases"/>
    <property type="match status" value="1"/>
</dbReference>
<keyword evidence="3" id="KW-0175">Coiled coil</keyword>
<dbReference type="InterPro" id="IPR054471">
    <property type="entry name" value="GPIID_WHD"/>
</dbReference>
<evidence type="ECO:0000256" key="1">
    <source>
        <dbReference type="ARBA" id="ARBA00022737"/>
    </source>
</evidence>
<feature type="domain" description="GPI inositol-deacylase winged helix" evidence="4">
    <location>
        <begin position="525"/>
        <end position="601"/>
    </location>
</feature>
<feature type="repeat" description="ANK" evidence="2">
    <location>
        <begin position="758"/>
        <end position="790"/>
    </location>
</feature>
<evidence type="ECO:0000256" key="3">
    <source>
        <dbReference type="SAM" id="Coils"/>
    </source>
</evidence>
<protein>
    <submittedName>
        <fullName evidence="6">Uncharacterized protein</fullName>
    </submittedName>
</protein>
<feature type="domain" description="Nephrocystin 3-like N-terminal" evidence="5">
    <location>
        <begin position="253"/>
        <end position="413"/>
    </location>
</feature>
<proteinExistence type="predicted"/>
<evidence type="ECO:0000313" key="7">
    <source>
        <dbReference type="Proteomes" id="UP000799770"/>
    </source>
</evidence>
<dbReference type="PROSITE" id="PS50297">
    <property type="entry name" value="ANK_REP_REGION"/>
    <property type="match status" value="1"/>
</dbReference>
<dbReference type="EMBL" id="ML977320">
    <property type="protein sequence ID" value="KAF2116888.1"/>
    <property type="molecule type" value="Genomic_DNA"/>
</dbReference>
<dbReference type="PANTHER" id="PTHR10039:SF15">
    <property type="entry name" value="NACHT DOMAIN-CONTAINING PROTEIN"/>
    <property type="match status" value="1"/>
</dbReference>
<dbReference type="Proteomes" id="UP000799770">
    <property type="component" value="Unassembled WGS sequence"/>
</dbReference>
<evidence type="ECO:0000313" key="6">
    <source>
        <dbReference type="EMBL" id="KAF2116888.1"/>
    </source>
</evidence>
<dbReference type="InterPro" id="IPR002110">
    <property type="entry name" value="Ankyrin_rpt"/>
</dbReference>
<dbReference type="PANTHER" id="PTHR10039">
    <property type="entry name" value="AMELOGENIN"/>
    <property type="match status" value="1"/>
</dbReference>
<dbReference type="SUPFAM" id="SSF48403">
    <property type="entry name" value="Ankyrin repeat"/>
    <property type="match status" value="2"/>
</dbReference>
<dbReference type="Gene3D" id="1.25.40.20">
    <property type="entry name" value="Ankyrin repeat-containing domain"/>
    <property type="match status" value="3"/>
</dbReference>
<dbReference type="PROSITE" id="PS50088">
    <property type="entry name" value="ANK_REPEAT"/>
    <property type="match status" value="1"/>
</dbReference>
<name>A0A6A5ZEW0_9PLEO</name>
<keyword evidence="7" id="KW-1185">Reference proteome</keyword>
<dbReference type="InterPro" id="IPR056884">
    <property type="entry name" value="NPHP3-like_N"/>
</dbReference>
<evidence type="ECO:0000256" key="2">
    <source>
        <dbReference type="PROSITE-ProRule" id="PRU00023"/>
    </source>
</evidence>
<dbReference type="Pfam" id="PF22939">
    <property type="entry name" value="WHD_GPIID"/>
    <property type="match status" value="1"/>
</dbReference>
<feature type="coiled-coil region" evidence="3">
    <location>
        <begin position="152"/>
        <end position="179"/>
    </location>
</feature>
<dbReference type="Pfam" id="PF24883">
    <property type="entry name" value="NPHP3_N"/>
    <property type="match status" value="1"/>
</dbReference>
<dbReference type="InterPro" id="IPR036770">
    <property type="entry name" value="Ankyrin_rpt-contain_sf"/>
</dbReference>
<dbReference type="Pfam" id="PF00023">
    <property type="entry name" value="Ank"/>
    <property type="match status" value="2"/>
</dbReference>
<sequence>MAEALGAAASVLTIIDSVGRVTKLVLSCKNATNESRRLVQELSHVRGLLTTLEETTLIHQDNNDEWSSAILDFGADDGVLHQFKQLLDLLELGIGAPSQKKGFKRLKSVLQWPYKENETFKLINAVERYKTLFGLALGDNHIRLSRVIKENMEMLKVELETVRDSVQQHSERLDTLNQTAGAIGEAMQSSTRRLDALHSVSREVRDELQQNSQRLLRLDIEREDSEFTHIFHWLSSWNFRERQRDIMSVRVKDTGDWFLRSKEYTDWLAAKPSTLLCRGPPGVGKSVLASLAIDHLGKSLTTDCRVIGYFCDYTDLSKNRYQDLLGSLLQQLIQRQCSTWQSIKATHAEYRQEGRASVEALLSLLREEVKSYQRVHVVLDAFDEWSTDPKVLSSLLSDLRSIGPRLGVLVTARPLAYIDELFERDATVDIIPPRTDFETYVHSRIANHPRFHALKDDFKLQSMTQDIVVKKCEGLFLLARLQMDELLQRRQKTSYIETLQQLPKTPDALYDTTMARIDDQPTEDADLAKQVLGWVYHAREHLLIDQLQYALAIHVGNTNIDEADCLDWEVLASICSGLVLLSKESRLVRFVHPTIRTYFDNKKGSFVHSFEPRLASACLRFFLSDTFRSPAAQEELLASTLTLAAPAILVTGYTRIEGKYHDRMRLFRRYAARHTVQHYLSSGSKGQHIELMKSLFRDAHALQLFWRARMLHNPKGQWWYIDSISDREKISLAAYMGLGCVVQWLLGFGLSPNPSDPTSQTPLFSAVSQGNISMVKILLHTGADPNVPSVDSTQCISTLSDLTDFRLTPTECAVRHGNIEMAGLLQKYGAKIDNFSSTLYLAVLSKSPEAVKFVLDNSPGKCSETFQDSYSLADLASTSTPESLSCIRFLISELGVNCNIVGGRHCTALMAAAASPGCKSLEVLETLLDAGADLHVSGGLHGTALLAAASPHSYRAVEKLILLFAKGADPNLTGPNGSLIELLREHPDEDVRYLSFGYDEPTRPDNTSKELVRVATSGTLERMIQLIEDGANVNAEIELNGFPTSALFAAMNSESPDKLLKVQCLLTYGADPNSATKGYTNILQRYLDNGRPNTKVLECLIAGSVNVNAMSGSKEKGTALEIAIRRFNQAELAESEMTGKWKKVILLLYELTAPMDDQIFERLFQYPWLLEALTTGS</sequence>
<evidence type="ECO:0000259" key="5">
    <source>
        <dbReference type="Pfam" id="PF24883"/>
    </source>
</evidence>
<dbReference type="InterPro" id="IPR027417">
    <property type="entry name" value="P-loop_NTPase"/>
</dbReference>
<dbReference type="SUPFAM" id="SSF52540">
    <property type="entry name" value="P-loop containing nucleoside triphosphate hydrolases"/>
    <property type="match status" value="1"/>
</dbReference>
<keyword evidence="2" id="KW-0040">ANK repeat</keyword>
<organism evidence="6 7">
    <name type="scientific">Lophiotrema nucula</name>
    <dbReference type="NCBI Taxonomy" id="690887"/>
    <lineage>
        <taxon>Eukaryota</taxon>
        <taxon>Fungi</taxon>
        <taxon>Dikarya</taxon>
        <taxon>Ascomycota</taxon>
        <taxon>Pezizomycotina</taxon>
        <taxon>Dothideomycetes</taxon>
        <taxon>Pleosporomycetidae</taxon>
        <taxon>Pleosporales</taxon>
        <taxon>Lophiotremataceae</taxon>
        <taxon>Lophiotrema</taxon>
    </lineage>
</organism>
<dbReference type="AlphaFoldDB" id="A0A6A5ZEW0"/>
<accession>A0A6A5ZEW0</accession>
<dbReference type="SMART" id="SM00248">
    <property type="entry name" value="ANK"/>
    <property type="match status" value="6"/>
</dbReference>
<keyword evidence="1" id="KW-0677">Repeat</keyword>
<reference evidence="6" key="1">
    <citation type="journal article" date="2020" name="Stud. Mycol.">
        <title>101 Dothideomycetes genomes: a test case for predicting lifestyles and emergence of pathogens.</title>
        <authorList>
            <person name="Haridas S."/>
            <person name="Albert R."/>
            <person name="Binder M."/>
            <person name="Bloem J."/>
            <person name="Labutti K."/>
            <person name="Salamov A."/>
            <person name="Andreopoulos B."/>
            <person name="Baker S."/>
            <person name="Barry K."/>
            <person name="Bills G."/>
            <person name="Bluhm B."/>
            <person name="Cannon C."/>
            <person name="Castanera R."/>
            <person name="Culley D."/>
            <person name="Daum C."/>
            <person name="Ezra D."/>
            <person name="Gonzalez J."/>
            <person name="Henrissat B."/>
            <person name="Kuo A."/>
            <person name="Liang C."/>
            <person name="Lipzen A."/>
            <person name="Lutzoni F."/>
            <person name="Magnuson J."/>
            <person name="Mondo S."/>
            <person name="Nolan M."/>
            <person name="Ohm R."/>
            <person name="Pangilinan J."/>
            <person name="Park H.-J."/>
            <person name="Ramirez L."/>
            <person name="Alfaro M."/>
            <person name="Sun H."/>
            <person name="Tritt A."/>
            <person name="Yoshinaga Y."/>
            <person name="Zwiers L.-H."/>
            <person name="Turgeon B."/>
            <person name="Goodwin S."/>
            <person name="Spatafora J."/>
            <person name="Crous P."/>
            <person name="Grigoriev I."/>
        </authorList>
    </citation>
    <scope>NUCLEOTIDE SEQUENCE</scope>
    <source>
        <strain evidence="6">CBS 627.86</strain>
    </source>
</reference>
<gene>
    <name evidence="6" type="ORF">BDV96DRAFT_37679</name>
</gene>
<evidence type="ECO:0000259" key="4">
    <source>
        <dbReference type="Pfam" id="PF22939"/>
    </source>
</evidence>